<gene>
    <name evidence="2" type="ORF">AB0I48_09415</name>
</gene>
<dbReference type="RefSeq" id="WP_355088497.1">
    <property type="nucleotide sequence ID" value="NZ_JBEXKW010000044.1"/>
</dbReference>
<proteinExistence type="predicted"/>
<dbReference type="EMBL" id="JBFAKC010000004">
    <property type="protein sequence ID" value="MEV0707768.1"/>
    <property type="molecule type" value="Genomic_DNA"/>
</dbReference>
<accession>A0ABV3FQS8</accession>
<comment type="caution">
    <text evidence="2">The sequence shown here is derived from an EMBL/GenBank/DDBJ whole genome shotgun (WGS) entry which is preliminary data.</text>
</comment>
<reference evidence="2 3" key="1">
    <citation type="submission" date="2024-06" db="EMBL/GenBank/DDBJ databases">
        <title>The Natural Products Discovery Center: Release of the First 8490 Sequenced Strains for Exploring Actinobacteria Biosynthetic Diversity.</title>
        <authorList>
            <person name="Kalkreuter E."/>
            <person name="Kautsar S.A."/>
            <person name="Yang D."/>
            <person name="Bader C.D."/>
            <person name="Teijaro C.N."/>
            <person name="Fluegel L."/>
            <person name="Davis C.M."/>
            <person name="Simpson J.R."/>
            <person name="Lauterbach L."/>
            <person name="Steele A.D."/>
            <person name="Gui C."/>
            <person name="Meng S."/>
            <person name="Li G."/>
            <person name="Viehrig K."/>
            <person name="Ye F."/>
            <person name="Su P."/>
            <person name="Kiefer A.F."/>
            <person name="Nichols A."/>
            <person name="Cepeda A.J."/>
            <person name="Yan W."/>
            <person name="Fan B."/>
            <person name="Jiang Y."/>
            <person name="Adhikari A."/>
            <person name="Zheng C.-J."/>
            <person name="Schuster L."/>
            <person name="Cowan T.M."/>
            <person name="Smanski M.J."/>
            <person name="Chevrette M.G."/>
            <person name="De Carvalho L.P.S."/>
            <person name="Shen B."/>
        </authorList>
    </citation>
    <scope>NUCLEOTIDE SEQUENCE [LARGE SCALE GENOMIC DNA]</scope>
    <source>
        <strain evidence="2 3">NPDC050403</strain>
    </source>
</reference>
<evidence type="ECO:0000313" key="3">
    <source>
        <dbReference type="Proteomes" id="UP001551695"/>
    </source>
</evidence>
<feature type="compositionally biased region" description="Polar residues" evidence="1">
    <location>
        <begin position="1"/>
        <end position="14"/>
    </location>
</feature>
<protein>
    <submittedName>
        <fullName evidence="2">Uncharacterized protein</fullName>
    </submittedName>
</protein>
<sequence length="59" mass="6789">MRETTEITTNTGQKNDPVVVWPDPSPLTTWWKRVMGLETERSDDMPQREPAPVEHRLAG</sequence>
<evidence type="ECO:0000256" key="1">
    <source>
        <dbReference type="SAM" id="MobiDB-lite"/>
    </source>
</evidence>
<feature type="region of interest" description="Disordered" evidence="1">
    <location>
        <begin position="1"/>
        <end position="21"/>
    </location>
</feature>
<name>A0ABV3FQS8_9NOCA</name>
<dbReference type="Proteomes" id="UP001551695">
    <property type="component" value="Unassembled WGS sequence"/>
</dbReference>
<feature type="region of interest" description="Disordered" evidence="1">
    <location>
        <begin position="38"/>
        <end position="59"/>
    </location>
</feature>
<evidence type="ECO:0000313" key="2">
    <source>
        <dbReference type="EMBL" id="MEV0707768.1"/>
    </source>
</evidence>
<organism evidence="2 3">
    <name type="scientific">Nocardia aurea</name>
    <dbReference type="NCBI Taxonomy" id="2144174"/>
    <lineage>
        <taxon>Bacteria</taxon>
        <taxon>Bacillati</taxon>
        <taxon>Actinomycetota</taxon>
        <taxon>Actinomycetes</taxon>
        <taxon>Mycobacteriales</taxon>
        <taxon>Nocardiaceae</taxon>
        <taxon>Nocardia</taxon>
    </lineage>
</organism>
<keyword evidence="3" id="KW-1185">Reference proteome</keyword>